<reference evidence="2 3" key="1">
    <citation type="submission" date="2017-03" db="EMBL/GenBank/DDBJ databases">
        <title>Genomes of endolithic fungi from Antarctica.</title>
        <authorList>
            <person name="Coleine C."/>
            <person name="Masonjones S."/>
            <person name="Stajich J.E."/>
        </authorList>
    </citation>
    <scope>NUCLEOTIDE SEQUENCE [LARGE SCALE GENOMIC DNA]</scope>
    <source>
        <strain evidence="2 3">CCFEE 5184</strain>
    </source>
</reference>
<evidence type="ECO:0000313" key="3">
    <source>
        <dbReference type="Proteomes" id="UP000309340"/>
    </source>
</evidence>
<dbReference type="SUPFAM" id="SSF48403">
    <property type="entry name" value="Ankyrin repeat"/>
    <property type="match status" value="1"/>
</dbReference>
<organism evidence="2 3">
    <name type="scientific">Friedmanniomyces simplex</name>
    <dbReference type="NCBI Taxonomy" id="329884"/>
    <lineage>
        <taxon>Eukaryota</taxon>
        <taxon>Fungi</taxon>
        <taxon>Dikarya</taxon>
        <taxon>Ascomycota</taxon>
        <taxon>Pezizomycotina</taxon>
        <taxon>Dothideomycetes</taxon>
        <taxon>Dothideomycetidae</taxon>
        <taxon>Mycosphaerellales</taxon>
        <taxon>Teratosphaeriaceae</taxon>
        <taxon>Friedmanniomyces</taxon>
    </lineage>
</organism>
<proteinExistence type="predicted"/>
<protein>
    <submittedName>
        <fullName evidence="2">Uncharacterized protein</fullName>
    </submittedName>
</protein>
<dbReference type="OrthoDB" id="4772757at2759"/>
<dbReference type="EMBL" id="NAJQ01001618">
    <property type="protein sequence ID" value="TKA55840.1"/>
    <property type="molecule type" value="Genomic_DNA"/>
</dbReference>
<comment type="caution">
    <text evidence="2">The sequence shown here is derived from an EMBL/GenBank/DDBJ whole genome shotgun (WGS) entry which is preliminary data.</text>
</comment>
<evidence type="ECO:0000256" key="1">
    <source>
        <dbReference type="PROSITE-ProRule" id="PRU00023"/>
    </source>
</evidence>
<dbReference type="InterPro" id="IPR036770">
    <property type="entry name" value="Ankyrin_rpt-contain_sf"/>
</dbReference>
<name>A0A4U0W0Y8_9PEZI</name>
<keyword evidence="3" id="KW-1185">Reference proteome</keyword>
<dbReference type="AlphaFoldDB" id="A0A4U0W0Y8"/>
<sequence length="118" mass="12767">MTWAFGGHADIVRLLLNKGADVNAKGGEYSNALEAAQHRGHVQIVTLLLGKDSDAASVMAAQSNYSHAQISRLLGRRDHAQGNEASTRNAIAPPFLSRFLWTRSALKKRKSTDKSGDP</sequence>
<dbReference type="Gene3D" id="1.25.40.20">
    <property type="entry name" value="Ankyrin repeat-containing domain"/>
    <property type="match status" value="1"/>
</dbReference>
<keyword evidence="1" id="KW-0040">ANK repeat</keyword>
<dbReference type="Proteomes" id="UP000309340">
    <property type="component" value="Unassembled WGS sequence"/>
</dbReference>
<gene>
    <name evidence="2" type="ORF">B0A55_13655</name>
</gene>
<dbReference type="PROSITE" id="PS50088">
    <property type="entry name" value="ANK_REPEAT"/>
    <property type="match status" value="1"/>
</dbReference>
<accession>A0A4U0W0Y8</accession>
<dbReference type="InterPro" id="IPR002110">
    <property type="entry name" value="Ankyrin_rpt"/>
</dbReference>
<evidence type="ECO:0000313" key="2">
    <source>
        <dbReference type="EMBL" id="TKA55840.1"/>
    </source>
</evidence>
<dbReference type="Pfam" id="PF00023">
    <property type="entry name" value="Ank"/>
    <property type="match status" value="1"/>
</dbReference>
<feature type="repeat" description="ANK" evidence="1">
    <location>
        <begin position="1"/>
        <end position="27"/>
    </location>
</feature>